<proteinExistence type="predicted"/>
<evidence type="ECO:0000256" key="1">
    <source>
        <dbReference type="SAM" id="Phobius"/>
    </source>
</evidence>
<dbReference type="RefSeq" id="WP_209512892.1">
    <property type="nucleotide sequence ID" value="NZ_JAGGKS010000010.1"/>
</dbReference>
<feature type="transmembrane region" description="Helical" evidence="1">
    <location>
        <begin position="7"/>
        <end position="25"/>
    </location>
</feature>
<protein>
    <submittedName>
        <fullName evidence="2">Uncharacterized protein</fullName>
    </submittedName>
</protein>
<reference evidence="2 3" key="1">
    <citation type="submission" date="2021-03" db="EMBL/GenBank/DDBJ databases">
        <title>Genomic Encyclopedia of Type Strains, Phase IV (KMG-IV): sequencing the most valuable type-strain genomes for metagenomic binning, comparative biology and taxonomic classification.</title>
        <authorList>
            <person name="Goeker M."/>
        </authorList>
    </citation>
    <scope>NUCLEOTIDE SEQUENCE [LARGE SCALE GENOMIC DNA]</scope>
    <source>
        <strain evidence="2 3">DSM 24004</strain>
    </source>
</reference>
<keyword evidence="1" id="KW-1133">Transmembrane helix</keyword>
<organism evidence="2 3">
    <name type="scientific">Sedimentibacter acidaminivorans</name>
    <dbReference type="NCBI Taxonomy" id="913099"/>
    <lineage>
        <taxon>Bacteria</taxon>
        <taxon>Bacillati</taxon>
        <taxon>Bacillota</taxon>
        <taxon>Tissierellia</taxon>
        <taxon>Sedimentibacter</taxon>
    </lineage>
</organism>
<keyword evidence="1" id="KW-0812">Transmembrane</keyword>
<name>A0ABS4GII8_9FIRM</name>
<accession>A0ABS4GII8</accession>
<gene>
    <name evidence="2" type="ORF">J2Z76_003053</name>
</gene>
<evidence type="ECO:0000313" key="3">
    <source>
        <dbReference type="Proteomes" id="UP001519342"/>
    </source>
</evidence>
<dbReference type="Proteomes" id="UP001519342">
    <property type="component" value="Unassembled WGS sequence"/>
</dbReference>
<comment type="caution">
    <text evidence="2">The sequence shown here is derived from an EMBL/GenBank/DDBJ whole genome shotgun (WGS) entry which is preliminary data.</text>
</comment>
<evidence type="ECO:0000313" key="2">
    <source>
        <dbReference type="EMBL" id="MBP1927180.1"/>
    </source>
</evidence>
<feature type="transmembrane region" description="Helical" evidence="1">
    <location>
        <begin position="58"/>
        <end position="78"/>
    </location>
</feature>
<dbReference type="EMBL" id="JAGGKS010000010">
    <property type="protein sequence ID" value="MBP1927180.1"/>
    <property type="molecule type" value="Genomic_DNA"/>
</dbReference>
<keyword evidence="1" id="KW-0472">Membrane</keyword>
<keyword evidence="3" id="KW-1185">Reference proteome</keyword>
<sequence length="449" mass="52876">MKKYMIIIGSFIACFFGINILLMSLDIGLNISQYFPTQFNHIFVDSSRTFKITEYLELWVSLIGVLATAYLSYLLLTVSKKSNDISERLSDLEQKRDRQLIKSNAAIIYYQIIHSVNEMKLLYLKYVLNKKIRCNDSIKLHNEWISILGNLQDEFSLEETDLIYDFFIDVETINNSTDNEKRDLIENVFKKNLLPCYFDSPSMFKLERIDIITLFNEKMLSIILSLFITLKQDYINYDKINKKHILPDSLEKKYAFTAEMSNGRFNGNVKMMYNNLLIDAIFKNNHIEKGNVSAFYNNSYSPLYTVNYESVYNFNAKFYEITANRIEGNLIIDAEYVSSVFKKGYLKFYQYGELWDGIVEHIGNCFRMINGSKKGVLIEDSQKEYSYDAEQKYIEDQMERQNDIQYGENLANDESNIVGYRLFEDFIYEEGELIERINQRKEFIESDKT</sequence>